<dbReference type="Gene3D" id="3.40.640.10">
    <property type="entry name" value="Type I PLP-dependent aspartate aminotransferase-like (Major domain)"/>
    <property type="match status" value="1"/>
</dbReference>
<name>D6PD48_9BACT</name>
<dbReference type="AlphaFoldDB" id="D6PD48"/>
<organism evidence="1">
    <name type="scientific">uncultured marine bacterium MedDCM-OCT-S04-C694</name>
    <dbReference type="NCBI Taxonomy" id="743058"/>
    <lineage>
        <taxon>Bacteria</taxon>
        <taxon>environmental samples</taxon>
    </lineage>
</organism>
<sequence>MVRLFIQVGDNVVTSNGSYPTFNYHVEGFGGQIFKCDYRDDKEDLQLLIDKASKIKLNYCTFLTQIIPWELGCVVIKSFPY</sequence>
<accession>D6PD48</accession>
<reference evidence="1" key="1">
    <citation type="journal article" date="2010" name="ISME J.">
        <title>Metagenome of the Mediterranean deep chlorophyll maximum studied by direct and fosmid library 454 pyrosequencing.</title>
        <authorList>
            <person name="Ghai R."/>
            <person name="Martin-Cuadrado A.B."/>
            <person name="Molto A.G."/>
            <person name="Heredia I.G."/>
            <person name="Cabrera R."/>
            <person name="Martin J."/>
            <person name="Verdu M."/>
            <person name="Deschamps P."/>
            <person name="Moreira D."/>
            <person name="Lopez-Garcia P."/>
            <person name="Mira A."/>
            <person name="Rodriguez-Valera F."/>
        </authorList>
    </citation>
    <scope>NUCLEOTIDE SEQUENCE</scope>
</reference>
<dbReference type="InterPro" id="IPR015421">
    <property type="entry name" value="PyrdxlP-dep_Trfase_major"/>
</dbReference>
<dbReference type="SUPFAM" id="SSF53383">
    <property type="entry name" value="PLP-dependent transferases"/>
    <property type="match status" value="1"/>
</dbReference>
<dbReference type="EMBL" id="GU942991">
    <property type="protein sequence ID" value="ADD93649.1"/>
    <property type="molecule type" value="Genomic_DNA"/>
</dbReference>
<dbReference type="InterPro" id="IPR015424">
    <property type="entry name" value="PyrdxlP-dep_Trfase"/>
</dbReference>
<proteinExistence type="predicted"/>
<protein>
    <submittedName>
        <fullName evidence="1">Uncharacterized protein</fullName>
    </submittedName>
</protein>
<evidence type="ECO:0000313" key="1">
    <source>
        <dbReference type="EMBL" id="ADD93649.1"/>
    </source>
</evidence>